<protein>
    <recommendedName>
        <fullName evidence="4">SprT-like family protein</fullName>
    </recommendedName>
</protein>
<organism evidence="2 3">
    <name type="scientific">Flavobacterium keumense</name>
    <dbReference type="NCBI Taxonomy" id="1306518"/>
    <lineage>
        <taxon>Bacteria</taxon>
        <taxon>Pseudomonadati</taxon>
        <taxon>Bacteroidota</taxon>
        <taxon>Flavobacteriia</taxon>
        <taxon>Flavobacteriales</taxon>
        <taxon>Flavobacteriaceae</taxon>
        <taxon>Flavobacterium</taxon>
    </lineage>
</organism>
<keyword evidence="1" id="KW-0812">Transmembrane</keyword>
<keyword evidence="1" id="KW-0472">Membrane</keyword>
<accession>A0ABY8N4G9</accession>
<evidence type="ECO:0000313" key="3">
    <source>
        <dbReference type="Proteomes" id="UP001232117"/>
    </source>
</evidence>
<keyword evidence="3" id="KW-1185">Reference proteome</keyword>
<reference evidence="2 3" key="1">
    <citation type="submission" date="2023-06" db="EMBL/GenBank/DDBJ databases">
        <title>Complete Genome Sequence of Flavobacterium keumense K3R-10.</title>
        <authorList>
            <person name="Jeong H."/>
            <person name="Jhang S.Y."/>
            <person name="Kim J.N."/>
        </authorList>
    </citation>
    <scope>NUCLEOTIDE SEQUENCE [LARGE SCALE GENOMIC DNA]</scope>
    <source>
        <strain evidence="2 3">K3R-10</strain>
    </source>
</reference>
<sequence length="155" mass="18985">MVELGFGLYFLVLFLMYLALPQRWVRMKNLRITQKKMVDDVLLWCHQNYFPTPKNHKLQYKIHYYQHKKFDGLYCGISKTITLYITPEKRVIDVIDTILHEYQHYMDIQNKKQVNLYSEVLTQVGYDKHPMEISARKFAKKHRVKCFENFQRKWF</sequence>
<keyword evidence="1" id="KW-1133">Transmembrane helix</keyword>
<proteinExistence type="predicted"/>
<dbReference type="EMBL" id="CP092332">
    <property type="protein sequence ID" value="WGK94547.1"/>
    <property type="molecule type" value="Genomic_DNA"/>
</dbReference>
<feature type="transmembrane region" description="Helical" evidence="1">
    <location>
        <begin position="6"/>
        <end position="25"/>
    </location>
</feature>
<dbReference type="Proteomes" id="UP001232117">
    <property type="component" value="Chromosome"/>
</dbReference>
<evidence type="ECO:0008006" key="4">
    <source>
        <dbReference type="Google" id="ProtNLM"/>
    </source>
</evidence>
<gene>
    <name evidence="2" type="ORF">MG292_10760</name>
</gene>
<name>A0ABY8N4G9_9FLAO</name>
<evidence type="ECO:0000313" key="2">
    <source>
        <dbReference type="EMBL" id="WGK94547.1"/>
    </source>
</evidence>
<dbReference type="RefSeq" id="WP_264532727.1">
    <property type="nucleotide sequence ID" value="NZ_CP092332.1"/>
</dbReference>
<evidence type="ECO:0000256" key="1">
    <source>
        <dbReference type="SAM" id="Phobius"/>
    </source>
</evidence>